<evidence type="ECO:0000313" key="1">
    <source>
        <dbReference type="EMBL" id="EIN04690.1"/>
    </source>
</evidence>
<proteinExistence type="predicted"/>
<dbReference type="HOGENOM" id="CLU_2575022_0_0_1"/>
<dbReference type="GeneID" id="18877570"/>
<protein>
    <submittedName>
        <fullName evidence="1">Uncharacterized protein</fullName>
    </submittedName>
</protein>
<reference evidence="2" key="1">
    <citation type="journal article" date="2012" name="Science">
        <title>The Paleozoic origin of enzymatic lignin decomposition reconstructed from 31 fungal genomes.</title>
        <authorList>
            <person name="Floudas D."/>
            <person name="Binder M."/>
            <person name="Riley R."/>
            <person name="Barry K."/>
            <person name="Blanchette R.A."/>
            <person name="Henrissat B."/>
            <person name="Martinez A.T."/>
            <person name="Otillar R."/>
            <person name="Spatafora J.W."/>
            <person name="Yadav J.S."/>
            <person name="Aerts A."/>
            <person name="Benoit I."/>
            <person name="Boyd A."/>
            <person name="Carlson A."/>
            <person name="Copeland A."/>
            <person name="Coutinho P.M."/>
            <person name="de Vries R.P."/>
            <person name="Ferreira P."/>
            <person name="Findley K."/>
            <person name="Foster B."/>
            <person name="Gaskell J."/>
            <person name="Glotzer D."/>
            <person name="Gorecki P."/>
            <person name="Heitman J."/>
            <person name="Hesse C."/>
            <person name="Hori C."/>
            <person name="Igarashi K."/>
            <person name="Jurgens J.A."/>
            <person name="Kallen N."/>
            <person name="Kersten P."/>
            <person name="Kohler A."/>
            <person name="Kuees U."/>
            <person name="Kumar T.K.A."/>
            <person name="Kuo A."/>
            <person name="LaButti K."/>
            <person name="Larrondo L.F."/>
            <person name="Lindquist E."/>
            <person name="Ling A."/>
            <person name="Lombard V."/>
            <person name="Lucas S."/>
            <person name="Lundell T."/>
            <person name="Martin R."/>
            <person name="McLaughlin D.J."/>
            <person name="Morgenstern I."/>
            <person name="Morin E."/>
            <person name="Murat C."/>
            <person name="Nagy L.G."/>
            <person name="Nolan M."/>
            <person name="Ohm R.A."/>
            <person name="Patyshakuliyeva A."/>
            <person name="Rokas A."/>
            <person name="Ruiz-Duenas F.J."/>
            <person name="Sabat G."/>
            <person name="Salamov A."/>
            <person name="Samejima M."/>
            <person name="Schmutz J."/>
            <person name="Slot J.C."/>
            <person name="St John F."/>
            <person name="Stenlid J."/>
            <person name="Sun H."/>
            <person name="Sun S."/>
            <person name="Syed K."/>
            <person name="Tsang A."/>
            <person name="Wiebenga A."/>
            <person name="Young D."/>
            <person name="Pisabarro A."/>
            <person name="Eastwood D.C."/>
            <person name="Martin F."/>
            <person name="Cullen D."/>
            <person name="Grigoriev I.V."/>
            <person name="Hibbett D.S."/>
        </authorList>
    </citation>
    <scope>NUCLEOTIDE SEQUENCE [LARGE SCALE GENOMIC DNA]</scope>
    <source>
        <strain evidence="2">HHB-11173 SS5</strain>
    </source>
</reference>
<sequence length="94" mass="10483">MKSTIDKPTREVNMPARWGGFPALAQCRSYLVVVISADAPADLGGVEEALRQARRGLPQSTIDHYVVSSWLMLYFLGYLCPIGRSRRSCSHEDL</sequence>
<dbReference type="RefSeq" id="XP_007388083.1">
    <property type="nucleotide sequence ID" value="XM_007388021.1"/>
</dbReference>
<accession>R7S2T3</accession>
<dbReference type="KEGG" id="psq:PUNSTDRAFT_122729"/>
<name>R7S2T3_PUNST</name>
<organism evidence="1 2">
    <name type="scientific">Punctularia strigosozonata (strain HHB-11173)</name>
    <name type="common">White-rot fungus</name>
    <dbReference type="NCBI Taxonomy" id="741275"/>
    <lineage>
        <taxon>Eukaryota</taxon>
        <taxon>Fungi</taxon>
        <taxon>Dikarya</taxon>
        <taxon>Basidiomycota</taxon>
        <taxon>Agaricomycotina</taxon>
        <taxon>Agaricomycetes</taxon>
        <taxon>Corticiales</taxon>
        <taxon>Punctulariaceae</taxon>
        <taxon>Punctularia</taxon>
    </lineage>
</organism>
<dbReference type="Proteomes" id="UP000054196">
    <property type="component" value="Unassembled WGS sequence"/>
</dbReference>
<dbReference type="AlphaFoldDB" id="R7S2T3"/>
<gene>
    <name evidence="1" type="ORF">PUNSTDRAFT_122729</name>
</gene>
<dbReference type="EMBL" id="JH687553">
    <property type="protein sequence ID" value="EIN04690.1"/>
    <property type="molecule type" value="Genomic_DNA"/>
</dbReference>
<keyword evidence="2" id="KW-1185">Reference proteome</keyword>
<evidence type="ECO:0000313" key="2">
    <source>
        <dbReference type="Proteomes" id="UP000054196"/>
    </source>
</evidence>